<keyword evidence="2" id="KW-1185">Reference proteome</keyword>
<dbReference type="AlphaFoldDB" id="A0A2A9D1L7"/>
<protein>
    <submittedName>
        <fullName evidence="1">Uncharacterized protein</fullName>
    </submittedName>
</protein>
<name>A0A2A9D1L7_9MICO</name>
<sequence length="92" mass="10376">MTLGKQAKWAPFKPGDPLVIRHRCAFPDAVVDHVESLRVRRAESRSGYDVGNFKWRVIAERCDGSLLAVYVDHRGLDQGTLIDRESRLAVEA</sequence>
<gene>
    <name evidence="1" type="ORF">ATL40_1418</name>
</gene>
<reference evidence="1 2" key="1">
    <citation type="submission" date="2017-10" db="EMBL/GenBank/DDBJ databases">
        <title>Sequencing the genomes of 1000 actinobacteria strains.</title>
        <authorList>
            <person name="Klenk H.-P."/>
        </authorList>
    </citation>
    <scope>NUCLEOTIDE SEQUENCE [LARGE SCALE GENOMIC DNA]</scope>
    <source>
        <strain evidence="1 2">DSM 21801</strain>
    </source>
</reference>
<evidence type="ECO:0000313" key="2">
    <source>
        <dbReference type="Proteomes" id="UP000224915"/>
    </source>
</evidence>
<dbReference type="RefSeq" id="WP_098468905.1">
    <property type="nucleotide sequence ID" value="NZ_PDJD01000001.1"/>
</dbReference>
<accession>A0A2A9D1L7</accession>
<proteinExistence type="predicted"/>
<dbReference type="EMBL" id="PDJD01000001">
    <property type="protein sequence ID" value="PFG19842.1"/>
    <property type="molecule type" value="Genomic_DNA"/>
</dbReference>
<organism evidence="1 2">
    <name type="scientific">Serinibacter salmoneus</name>
    <dbReference type="NCBI Taxonomy" id="556530"/>
    <lineage>
        <taxon>Bacteria</taxon>
        <taxon>Bacillati</taxon>
        <taxon>Actinomycetota</taxon>
        <taxon>Actinomycetes</taxon>
        <taxon>Micrococcales</taxon>
        <taxon>Beutenbergiaceae</taxon>
        <taxon>Serinibacter</taxon>
    </lineage>
</organism>
<evidence type="ECO:0000313" key="1">
    <source>
        <dbReference type="EMBL" id="PFG19842.1"/>
    </source>
</evidence>
<dbReference type="Proteomes" id="UP000224915">
    <property type="component" value="Unassembled WGS sequence"/>
</dbReference>
<comment type="caution">
    <text evidence="1">The sequence shown here is derived from an EMBL/GenBank/DDBJ whole genome shotgun (WGS) entry which is preliminary data.</text>
</comment>